<comment type="catalytic activity">
    <reaction evidence="11 12 13">
        <text>O-phospho-L-serine + 2-oxoglutarate = 3-phosphooxypyruvate + L-glutamate</text>
        <dbReference type="Rhea" id="RHEA:14329"/>
        <dbReference type="ChEBI" id="CHEBI:16810"/>
        <dbReference type="ChEBI" id="CHEBI:18110"/>
        <dbReference type="ChEBI" id="CHEBI:29985"/>
        <dbReference type="ChEBI" id="CHEBI:57524"/>
        <dbReference type="EC" id="2.6.1.52"/>
    </reaction>
</comment>
<evidence type="ECO:0000256" key="12">
    <source>
        <dbReference type="HAMAP-Rule" id="MF_00160"/>
    </source>
</evidence>
<dbReference type="InterPro" id="IPR020578">
    <property type="entry name" value="Aminotrans_V_PyrdxlP_BS"/>
</dbReference>
<feature type="binding site" evidence="12">
    <location>
        <position position="47"/>
    </location>
    <ligand>
        <name>L-glutamate</name>
        <dbReference type="ChEBI" id="CHEBI:29985"/>
    </ligand>
</feature>
<accession>A4BJI0</accession>
<dbReference type="Gene3D" id="3.40.640.10">
    <property type="entry name" value="Type I PLP-dependent aspartate aminotransferase-like (Major domain)"/>
    <property type="match status" value="1"/>
</dbReference>
<keyword evidence="4 12" id="KW-0032">Aminotransferase</keyword>
<feature type="binding site" evidence="12">
    <location>
        <position position="107"/>
    </location>
    <ligand>
        <name>pyridoxal 5'-phosphate</name>
        <dbReference type="ChEBI" id="CHEBI:597326"/>
    </ligand>
</feature>
<dbReference type="UniPathway" id="UPA00244">
    <property type="reaction ID" value="UER00311"/>
</dbReference>
<dbReference type="UniPathway" id="UPA00135">
    <property type="reaction ID" value="UER00197"/>
</dbReference>
<feature type="binding site" evidence="12">
    <location>
        <position position="178"/>
    </location>
    <ligand>
        <name>pyridoxal 5'-phosphate</name>
        <dbReference type="ChEBI" id="CHEBI:597326"/>
    </ligand>
</feature>
<evidence type="ECO:0000256" key="4">
    <source>
        <dbReference type="ARBA" id="ARBA00022576"/>
    </source>
</evidence>
<comment type="function">
    <text evidence="12">Catalyzes the reversible conversion of 3-phosphohydroxypyruvate to phosphoserine and of 3-hydroxy-2-oxo-4-phosphonooxybutanoate to phosphohydroxythreonine.</text>
</comment>
<dbReference type="Gene3D" id="3.90.1150.10">
    <property type="entry name" value="Aspartate Aminotransferase, domain 1"/>
    <property type="match status" value="1"/>
</dbReference>
<keyword evidence="8 12" id="KW-0664">Pyridoxine biosynthesis</keyword>
<dbReference type="FunFam" id="3.40.640.10:FF:000010">
    <property type="entry name" value="Phosphoserine aminotransferase"/>
    <property type="match status" value="1"/>
</dbReference>
<feature type="binding site" evidence="12">
    <location>
        <position position="14"/>
    </location>
    <ligand>
        <name>L-glutamate</name>
        <dbReference type="ChEBI" id="CHEBI:29985"/>
    </ligand>
</feature>
<dbReference type="InterPro" id="IPR022278">
    <property type="entry name" value="Pser_aminoTfrase"/>
</dbReference>
<dbReference type="EC" id="2.6.1.52" evidence="12"/>
<keyword evidence="5 12" id="KW-0028">Amino-acid biosynthesis</keyword>
<dbReference type="InterPro" id="IPR015424">
    <property type="entry name" value="PyrdxlP-dep_Trfase"/>
</dbReference>
<dbReference type="AlphaFoldDB" id="A4BJI0"/>
<dbReference type="NCBIfam" id="TIGR01364">
    <property type="entry name" value="serC_1"/>
    <property type="match status" value="1"/>
</dbReference>
<dbReference type="SUPFAM" id="SSF53383">
    <property type="entry name" value="PLP-dependent transferases"/>
    <property type="match status" value="1"/>
</dbReference>
<reference evidence="15 16" key="1">
    <citation type="submission" date="2006-02" db="EMBL/GenBank/DDBJ databases">
        <authorList>
            <person name="Pinhassi J."/>
            <person name="Pedros-Alio C."/>
            <person name="Ferriera S."/>
            <person name="Johnson J."/>
            <person name="Kravitz S."/>
            <person name="Halpern A."/>
            <person name="Remington K."/>
            <person name="Beeson K."/>
            <person name="Tran B."/>
            <person name="Rogers Y.-H."/>
            <person name="Friedman R."/>
            <person name="Venter J.C."/>
        </authorList>
    </citation>
    <scope>NUCLEOTIDE SEQUENCE [LARGE SCALE GENOMIC DNA]</scope>
    <source>
        <strain evidence="15 16">MED297</strain>
    </source>
</reference>
<evidence type="ECO:0000256" key="13">
    <source>
        <dbReference type="RuleBase" id="RU004505"/>
    </source>
</evidence>
<keyword evidence="16" id="KW-1185">Reference proteome</keyword>
<organism evidence="15 16">
    <name type="scientific">Reinekea blandensis MED297</name>
    <dbReference type="NCBI Taxonomy" id="314283"/>
    <lineage>
        <taxon>Bacteria</taxon>
        <taxon>Pseudomonadati</taxon>
        <taxon>Pseudomonadota</taxon>
        <taxon>Gammaproteobacteria</taxon>
        <taxon>Oceanospirillales</taxon>
        <taxon>Saccharospirillaceae</taxon>
        <taxon>Reinekea</taxon>
    </lineage>
</organism>
<comment type="cofactor">
    <cofactor evidence="12">
        <name>pyridoxal 5'-phosphate</name>
        <dbReference type="ChEBI" id="CHEBI:597326"/>
    </cofactor>
    <text evidence="12">Binds 1 pyridoxal phosphate per subunit.</text>
</comment>
<feature type="modified residue" description="N6-(pyridoxal phosphate)lysine" evidence="12">
    <location>
        <position position="202"/>
    </location>
</feature>
<dbReference type="OrthoDB" id="9809412at2"/>
<comment type="pathway">
    <text evidence="2 12 13">Amino-acid biosynthesis; L-serine biosynthesis; L-serine from 3-phospho-D-glycerate: step 2/3.</text>
</comment>
<dbReference type="InterPro" id="IPR015422">
    <property type="entry name" value="PyrdxlP-dep_Trfase_small"/>
</dbReference>
<keyword evidence="9 12" id="KW-0718">Serine biosynthesis</keyword>
<evidence type="ECO:0000256" key="2">
    <source>
        <dbReference type="ARBA" id="ARBA00005099"/>
    </source>
</evidence>
<feature type="binding site" evidence="12">
    <location>
        <begin position="243"/>
        <end position="244"/>
    </location>
    <ligand>
        <name>pyridoxal 5'-phosphate</name>
        <dbReference type="ChEBI" id="CHEBI:597326"/>
    </ligand>
</feature>
<evidence type="ECO:0000313" key="16">
    <source>
        <dbReference type="Proteomes" id="UP000005953"/>
    </source>
</evidence>
<comment type="subunit">
    <text evidence="12">Homodimer.</text>
</comment>
<comment type="catalytic activity">
    <reaction evidence="10 12">
        <text>4-(phosphooxy)-L-threonine + 2-oxoglutarate = (R)-3-hydroxy-2-oxo-4-phosphooxybutanoate + L-glutamate</text>
        <dbReference type="Rhea" id="RHEA:16573"/>
        <dbReference type="ChEBI" id="CHEBI:16810"/>
        <dbReference type="ChEBI" id="CHEBI:29985"/>
        <dbReference type="ChEBI" id="CHEBI:58452"/>
        <dbReference type="ChEBI" id="CHEBI:58538"/>
        <dbReference type="EC" id="2.6.1.52"/>
    </reaction>
</comment>
<dbReference type="FunFam" id="3.90.1150.10:FF:000006">
    <property type="entry name" value="Phosphoserine aminotransferase"/>
    <property type="match status" value="1"/>
</dbReference>
<dbReference type="InterPro" id="IPR000192">
    <property type="entry name" value="Aminotrans_V_dom"/>
</dbReference>
<feature type="domain" description="Aminotransferase class V" evidence="14">
    <location>
        <begin position="9"/>
        <end position="354"/>
    </location>
</feature>
<dbReference type="PANTHER" id="PTHR43247:SF1">
    <property type="entry name" value="PHOSPHOSERINE AMINOTRANSFERASE"/>
    <property type="match status" value="1"/>
</dbReference>
<keyword evidence="6 12" id="KW-0808">Transferase</keyword>
<feature type="binding site" evidence="12">
    <location>
        <position position="201"/>
    </location>
    <ligand>
        <name>pyridoxal 5'-phosphate</name>
        <dbReference type="ChEBI" id="CHEBI:597326"/>
    </ligand>
</feature>
<dbReference type="Pfam" id="PF00266">
    <property type="entry name" value="Aminotran_5"/>
    <property type="match status" value="1"/>
</dbReference>
<proteinExistence type="inferred from homology"/>
<dbReference type="GO" id="GO:0005737">
    <property type="term" value="C:cytoplasm"/>
    <property type="evidence" value="ECO:0007669"/>
    <property type="project" value="UniProtKB-SubCell"/>
</dbReference>
<dbReference type="EMBL" id="AAOE01000033">
    <property type="protein sequence ID" value="EAR07752.1"/>
    <property type="molecule type" value="Genomic_DNA"/>
</dbReference>
<evidence type="ECO:0000256" key="8">
    <source>
        <dbReference type="ARBA" id="ARBA00023096"/>
    </source>
</evidence>
<dbReference type="GO" id="GO:0006564">
    <property type="term" value="P:L-serine biosynthetic process"/>
    <property type="evidence" value="ECO:0007669"/>
    <property type="project" value="UniProtKB-UniRule"/>
</dbReference>
<dbReference type="PROSITE" id="PS00595">
    <property type="entry name" value="AA_TRANSFER_CLASS_5"/>
    <property type="match status" value="1"/>
</dbReference>
<dbReference type="HOGENOM" id="CLU_034866_0_2_6"/>
<keyword evidence="7 12" id="KW-0663">Pyridoxal phosphate</keyword>
<comment type="caution">
    <text evidence="15">The sequence shown here is derived from an EMBL/GenBank/DDBJ whole genome shotgun (WGS) entry which is preliminary data.</text>
</comment>
<evidence type="ECO:0000256" key="5">
    <source>
        <dbReference type="ARBA" id="ARBA00022605"/>
    </source>
</evidence>
<gene>
    <name evidence="12" type="primary">serC</name>
    <name evidence="15" type="ORF">MED297_02095</name>
</gene>
<dbReference type="STRING" id="314283.MED297_02095"/>
<evidence type="ECO:0000256" key="9">
    <source>
        <dbReference type="ARBA" id="ARBA00023299"/>
    </source>
</evidence>
<dbReference type="HAMAP" id="MF_00160">
    <property type="entry name" value="SerC_aminotrans_5"/>
    <property type="match status" value="1"/>
</dbReference>
<comment type="subcellular location">
    <subcellularLocation>
        <location evidence="12">Cytoplasm</location>
    </subcellularLocation>
</comment>
<evidence type="ECO:0000256" key="10">
    <source>
        <dbReference type="ARBA" id="ARBA00047630"/>
    </source>
</evidence>
<dbReference type="PANTHER" id="PTHR43247">
    <property type="entry name" value="PHOSPHOSERINE AMINOTRANSFERASE"/>
    <property type="match status" value="1"/>
</dbReference>
<feature type="binding site" evidence="12">
    <location>
        <begin position="81"/>
        <end position="82"/>
    </location>
    <ligand>
        <name>pyridoxal 5'-phosphate</name>
        <dbReference type="ChEBI" id="CHEBI:597326"/>
    </ligand>
</feature>
<evidence type="ECO:0000256" key="11">
    <source>
        <dbReference type="ARBA" id="ARBA00049007"/>
    </source>
</evidence>
<comment type="similarity">
    <text evidence="3 12">Belongs to the class-V pyridoxal-phosphate-dependent aminotransferase family. SerC subfamily.</text>
</comment>
<dbReference type="GO" id="GO:0008615">
    <property type="term" value="P:pyridoxine biosynthetic process"/>
    <property type="evidence" value="ECO:0007669"/>
    <property type="project" value="UniProtKB-UniRule"/>
</dbReference>
<evidence type="ECO:0000256" key="3">
    <source>
        <dbReference type="ARBA" id="ARBA00006904"/>
    </source>
</evidence>
<sequence>MAKPGAEAVYNFCSGPAMLPAPVLAQAQRELTDYQGHGVSVMELSHRSEEFLAILHSAEHGLRSLMHIPDHYHVLFTSGGASPQFSAVPLNLLSSGGAAGFINTGYWSQKAMAEAARFGRVVEVASSADSAFKSLPVWLSGFQTNELDYLHYTPNETIGGVELFEVPELPTDTPLVADMSSCILSRPFDVEQFGLIYAGAQKNIGPAGLGVVIVREDLLGSAQAQCPRLLNYQTLVEARSMANTPPTFAIYLADLVFQWCSAQGGVPTLAKHNLAKSDMLYDVIDRSSILFNDIEPKARSRMNVPFFFHDKNLESSFLAGAQRRGLLNLAGHRSAGGCRASIYNAMPLAGVQALTDYMIEFENTHV</sequence>
<evidence type="ECO:0000256" key="1">
    <source>
        <dbReference type="ARBA" id="ARBA00004915"/>
    </source>
</evidence>
<evidence type="ECO:0000256" key="7">
    <source>
        <dbReference type="ARBA" id="ARBA00022898"/>
    </source>
</evidence>
<dbReference type="PIRSF" id="PIRSF000525">
    <property type="entry name" value="SerC"/>
    <property type="match status" value="1"/>
</dbReference>
<dbReference type="RefSeq" id="WP_008046972.1">
    <property type="nucleotide sequence ID" value="NZ_CH724153.1"/>
</dbReference>
<evidence type="ECO:0000313" key="15">
    <source>
        <dbReference type="EMBL" id="EAR07752.1"/>
    </source>
</evidence>
<dbReference type="Proteomes" id="UP000005953">
    <property type="component" value="Unassembled WGS sequence"/>
</dbReference>
<evidence type="ECO:0000256" key="6">
    <source>
        <dbReference type="ARBA" id="ARBA00022679"/>
    </source>
</evidence>
<protein>
    <recommendedName>
        <fullName evidence="12">Phosphoserine aminotransferase</fullName>
        <ecNumber evidence="12">2.6.1.52</ecNumber>
    </recommendedName>
    <alternativeName>
        <fullName evidence="12">Phosphohydroxythreonine aminotransferase</fullName>
        <shortName evidence="12">PSAT</shortName>
    </alternativeName>
</protein>
<name>A4BJI0_9GAMM</name>
<comment type="pathway">
    <text evidence="1 12">Cofactor biosynthesis; pyridoxine 5'-phosphate biosynthesis; pyridoxine 5'-phosphate from D-erythrose 4-phosphate: step 3/5.</text>
</comment>
<dbReference type="NCBIfam" id="NF003764">
    <property type="entry name" value="PRK05355.1"/>
    <property type="match status" value="1"/>
</dbReference>
<evidence type="ECO:0000259" key="14">
    <source>
        <dbReference type="Pfam" id="PF00266"/>
    </source>
</evidence>
<dbReference type="InterPro" id="IPR015421">
    <property type="entry name" value="PyrdxlP-dep_Trfase_major"/>
</dbReference>
<feature type="binding site" evidence="12">
    <location>
        <position position="157"/>
    </location>
    <ligand>
        <name>pyridoxal 5'-phosphate</name>
        <dbReference type="ChEBI" id="CHEBI:597326"/>
    </ligand>
</feature>
<dbReference type="GO" id="GO:0004648">
    <property type="term" value="F:O-phospho-L-serine:2-oxoglutarate aminotransferase activity"/>
    <property type="evidence" value="ECO:0007669"/>
    <property type="project" value="UniProtKB-UniRule"/>
</dbReference>
<keyword evidence="12" id="KW-0963">Cytoplasm</keyword>
<dbReference type="GO" id="GO:0030170">
    <property type="term" value="F:pyridoxal phosphate binding"/>
    <property type="evidence" value="ECO:0007669"/>
    <property type="project" value="UniProtKB-UniRule"/>
</dbReference>